<dbReference type="GO" id="GO:0016491">
    <property type="term" value="F:oxidoreductase activity"/>
    <property type="evidence" value="ECO:0007669"/>
    <property type="project" value="InterPro"/>
</dbReference>
<accession>A0A7W1WQV0</accession>
<dbReference type="InterPro" id="IPR036249">
    <property type="entry name" value="Thioredoxin-like_sf"/>
</dbReference>
<dbReference type="PROSITE" id="PS00194">
    <property type="entry name" value="THIOREDOXIN_1"/>
    <property type="match status" value="1"/>
</dbReference>
<dbReference type="Pfam" id="PF00578">
    <property type="entry name" value="AhpC-TSA"/>
    <property type="match status" value="1"/>
</dbReference>
<dbReference type="PROSITE" id="PS51352">
    <property type="entry name" value="THIOREDOXIN_2"/>
    <property type="match status" value="1"/>
</dbReference>
<sequence length="198" mass="22599">MKLRNGIILLLIFGAVIITIWLNWPEEKGIARSQNQGKQQAAHCLEGKGEVRAEEGFCAPNFTLNTLDGKKAELYKNNGKPSVVNFWASWCGPCQREMPEFQEAYERYKDKVNFLMVNETETEQDEEAVYDYLRTNNYTFPVLMDRADSGRKTVGMDQYGVLGVPMTYVVAPDGTIMQIHRGEMTKGQIEKMLKEITE</sequence>
<comment type="caution">
    <text evidence="4">The sequence shown here is derived from an EMBL/GenBank/DDBJ whole genome shotgun (WGS) entry which is preliminary data.</text>
</comment>
<keyword evidence="1" id="KW-1015">Disulfide bond</keyword>
<dbReference type="InterPro" id="IPR017937">
    <property type="entry name" value="Thioredoxin_CS"/>
</dbReference>
<feature type="transmembrane region" description="Helical" evidence="2">
    <location>
        <begin position="7"/>
        <end position="24"/>
    </location>
</feature>
<evidence type="ECO:0000256" key="2">
    <source>
        <dbReference type="SAM" id="Phobius"/>
    </source>
</evidence>
<dbReference type="Proteomes" id="UP000535491">
    <property type="component" value="Unassembled WGS sequence"/>
</dbReference>
<dbReference type="PANTHER" id="PTHR42852">
    <property type="entry name" value="THIOL:DISULFIDE INTERCHANGE PROTEIN DSBE"/>
    <property type="match status" value="1"/>
</dbReference>
<name>A0A7W1WQV0_9BACL</name>
<evidence type="ECO:0000256" key="1">
    <source>
        <dbReference type="ARBA" id="ARBA00023157"/>
    </source>
</evidence>
<dbReference type="Gene3D" id="3.40.30.10">
    <property type="entry name" value="Glutaredoxin"/>
    <property type="match status" value="1"/>
</dbReference>
<gene>
    <name evidence="4" type="ORF">H1191_08165</name>
</gene>
<organism evidence="4 5">
    <name type="scientific">Paenactinomyces guangxiensis</name>
    <dbReference type="NCBI Taxonomy" id="1490290"/>
    <lineage>
        <taxon>Bacteria</taxon>
        <taxon>Bacillati</taxon>
        <taxon>Bacillota</taxon>
        <taxon>Bacilli</taxon>
        <taxon>Bacillales</taxon>
        <taxon>Thermoactinomycetaceae</taxon>
        <taxon>Paenactinomyces</taxon>
    </lineage>
</organism>
<dbReference type="AlphaFoldDB" id="A0A7W1WQV0"/>
<protein>
    <submittedName>
        <fullName evidence="4">Redoxin domain-containing protein</fullName>
    </submittedName>
</protein>
<evidence type="ECO:0000313" key="5">
    <source>
        <dbReference type="Proteomes" id="UP000535491"/>
    </source>
</evidence>
<feature type="domain" description="Thioredoxin" evidence="3">
    <location>
        <begin position="53"/>
        <end position="198"/>
    </location>
</feature>
<dbReference type="PANTHER" id="PTHR42852:SF1">
    <property type="entry name" value="THIOREDOXIN-LIKE PROTEIN YNEN"/>
    <property type="match status" value="1"/>
</dbReference>
<dbReference type="InterPro" id="IPR013766">
    <property type="entry name" value="Thioredoxin_domain"/>
</dbReference>
<keyword evidence="2" id="KW-1133">Transmembrane helix</keyword>
<keyword evidence="2" id="KW-0812">Transmembrane</keyword>
<dbReference type="CDD" id="cd02966">
    <property type="entry name" value="TlpA_like_family"/>
    <property type="match status" value="1"/>
</dbReference>
<dbReference type="SUPFAM" id="SSF52833">
    <property type="entry name" value="Thioredoxin-like"/>
    <property type="match status" value="1"/>
</dbReference>
<dbReference type="RefSeq" id="WP_181751519.1">
    <property type="nucleotide sequence ID" value="NZ_JACEIQ010000006.1"/>
</dbReference>
<dbReference type="InterPro" id="IPR000866">
    <property type="entry name" value="AhpC/TSA"/>
</dbReference>
<reference evidence="4 5" key="1">
    <citation type="submission" date="2020-07" db="EMBL/GenBank/DDBJ databases">
        <authorList>
            <person name="Feng H."/>
        </authorList>
    </citation>
    <scope>NUCLEOTIDE SEQUENCE [LARGE SCALE GENOMIC DNA]</scope>
    <source>
        <strain evidence="5">s-10</strain>
    </source>
</reference>
<keyword evidence="5" id="KW-1185">Reference proteome</keyword>
<evidence type="ECO:0000259" key="3">
    <source>
        <dbReference type="PROSITE" id="PS51352"/>
    </source>
</evidence>
<dbReference type="GO" id="GO:0016209">
    <property type="term" value="F:antioxidant activity"/>
    <property type="evidence" value="ECO:0007669"/>
    <property type="project" value="InterPro"/>
</dbReference>
<dbReference type="EMBL" id="JACEIQ010000006">
    <property type="protein sequence ID" value="MBA4494278.1"/>
    <property type="molecule type" value="Genomic_DNA"/>
</dbReference>
<keyword evidence="2" id="KW-0472">Membrane</keyword>
<proteinExistence type="predicted"/>
<dbReference type="InterPro" id="IPR050553">
    <property type="entry name" value="Thioredoxin_ResA/DsbE_sf"/>
</dbReference>
<evidence type="ECO:0000313" key="4">
    <source>
        <dbReference type="EMBL" id="MBA4494278.1"/>
    </source>
</evidence>